<name>I3ZHV4_TERRK</name>
<proteinExistence type="predicted"/>
<evidence type="ECO:0000313" key="2">
    <source>
        <dbReference type="EMBL" id="AFL88481.1"/>
    </source>
</evidence>
<dbReference type="STRING" id="926566.Terro_2216"/>
<feature type="compositionally biased region" description="Basic and acidic residues" evidence="1">
    <location>
        <begin position="59"/>
        <end position="83"/>
    </location>
</feature>
<evidence type="ECO:0000313" key="4">
    <source>
        <dbReference type="Proteomes" id="UP000006056"/>
    </source>
</evidence>
<dbReference type="Proteomes" id="UP000006056">
    <property type="component" value="Chromosome"/>
</dbReference>
<feature type="region of interest" description="Disordered" evidence="1">
    <location>
        <begin position="1"/>
        <end position="83"/>
    </location>
</feature>
<dbReference type="HOGENOM" id="CLU_2541451_0_0_0"/>
<dbReference type="EMBL" id="CP003379">
    <property type="protein sequence ID" value="AFL88481.1"/>
    <property type="molecule type" value="Genomic_DNA"/>
</dbReference>
<organism evidence="3 4">
    <name type="scientific">Terriglobus roseus (strain DSM 18391 / NRRL B-41598 / KBS 63)</name>
    <dbReference type="NCBI Taxonomy" id="926566"/>
    <lineage>
        <taxon>Bacteria</taxon>
        <taxon>Pseudomonadati</taxon>
        <taxon>Acidobacteriota</taxon>
        <taxon>Terriglobia</taxon>
        <taxon>Terriglobales</taxon>
        <taxon>Acidobacteriaceae</taxon>
        <taxon>Terriglobus</taxon>
    </lineage>
</organism>
<evidence type="ECO:0000256" key="1">
    <source>
        <dbReference type="SAM" id="MobiDB-lite"/>
    </source>
</evidence>
<dbReference type="AlphaFoldDB" id="I3ZHV4"/>
<dbReference type="KEGG" id="trs:Terro_2580"/>
<keyword evidence="4" id="KW-1185">Reference proteome</keyword>
<dbReference type="RefSeq" id="WP_014786050.1">
    <property type="nucleotide sequence ID" value="NC_018014.1"/>
</dbReference>
<evidence type="ECO:0000313" key="3">
    <source>
        <dbReference type="EMBL" id="AFL88822.1"/>
    </source>
</evidence>
<feature type="compositionally biased region" description="Basic and acidic residues" evidence="1">
    <location>
        <begin position="1"/>
        <end position="35"/>
    </location>
</feature>
<dbReference type="KEGG" id="trs:Terro_2216"/>
<dbReference type="EMBL" id="CP003379">
    <property type="protein sequence ID" value="AFL88822.1"/>
    <property type="molecule type" value="Genomic_DNA"/>
</dbReference>
<protein>
    <submittedName>
        <fullName evidence="3">Uncharacterized protein</fullName>
    </submittedName>
</protein>
<gene>
    <name evidence="2" type="ordered locus">Terro_2216</name>
    <name evidence="3" type="ordered locus">Terro_2580</name>
</gene>
<reference evidence="3 4" key="1">
    <citation type="submission" date="2012-06" db="EMBL/GenBank/DDBJ databases">
        <title>Complete genome of Terriglobus roseus DSM 18391.</title>
        <authorList>
            <consortium name="US DOE Joint Genome Institute (JGI-PGF)"/>
            <person name="Lucas S."/>
            <person name="Copeland A."/>
            <person name="Lapidus A."/>
            <person name="Glavina del Rio T."/>
            <person name="Dalin E."/>
            <person name="Tice H."/>
            <person name="Bruce D."/>
            <person name="Goodwin L."/>
            <person name="Pitluck S."/>
            <person name="Peters L."/>
            <person name="Mikhailova N."/>
            <person name="Munk A.C.C."/>
            <person name="Kyrpides N."/>
            <person name="Mavromatis K."/>
            <person name="Ivanova N."/>
            <person name="Brettin T."/>
            <person name="Detter J.C."/>
            <person name="Han C."/>
            <person name="Larimer F."/>
            <person name="Land M."/>
            <person name="Hauser L."/>
            <person name="Markowitz V."/>
            <person name="Cheng J.-F."/>
            <person name="Hugenholtz P."/>
            <person name="Woyke T."/>
            <person name="Wu D."/>
            <person name="Brambilla E."/>
            <person name="Klenk H.-P."/>
            <person name="Eisen J.A."/>
        </authorList>
    </citation>
    <scope>NUCLEOTIDE SEQUENCE [LARGE SCALE GENOMIC DNA]</scope>
    <source>
        <strain evidence="3">DSM 18391</strain>
        <strain evidence="4">DSM 18391 / NRRL B-41598 / KBS 63</strain>
    </source>
</reference>
<feature type="compositionally biased region" description="Basic and acidic residues" evidence="1">
    <location>
        <begin position="42"/>
        <end position="51"/>
    </location>
</feature>
<sequence length="83" mass="8900">MATLKEEQSKMHGDKLSEAVKGGHVDAVPGDDKAHAHSHAAHLAEEGKVHLGAENIGKQGREAGTEDHPPQNPTRDGRTHTRQ</sequence>
<accession>I3ZHV4</accession>